<keyword evidence="1" id="KW-0732">Signal</keyword>
<accession>A0A1G5E1W1</accession>
<feature type="chain" id="PRO_5011717795" evidence="1">
    <location>
        <begin position="30"/>
        <end position="320"/>
    </location>
</feature>
<dbReference type="GO" id="GO:0043190">
    <property type="term" value="C:ATP-binding cassette (ABC) transporter complex"/>
    <property type="evidence" value="ECO:0007669"/>
    <property type="project" value="InterPro"/>
</dbReference>
<dbReference type="Proteomes" id="UP000199569">
    <property type="component" value="Unassembled WGS sequence"/>
</dbReference>
<dbReference type="EMBL" id="FMVJ01000003">
    <property type="protein sequence ID" value="SCY20721.1"/>
    <property type="molecule type" value="Genomic_DNA"/>
</dbReference>
<evidence type="ECO:0000313" key="3">
    <source>
        <dbReference type="EMBL" id="SCY20721.1"/>
    </source>
</evidence>
<dbReference type="Pfam" id="PF04069">
    <property type="entry name" value="OpuAC"/>
    <property type="match status" value="1"/>
</dbReference>
<sequence length="320" mass="34677">MVKPRLFVAFMRLFALGLMGALAPASGLAQERPGVVVASKADTEGALLGNMIALILEREGVPVDLRLQLGPTQRVRAALLSGEIDLYPEYTGNGAFFHDMEGDPAWKSPDAAFDRIKKLDAERHKLVWLARAPANNSWLIAVRGDLARRLDLSTMDDFAQAVGRSTDLKLAASAEFVESPAALPSFERTYGFQFPRDRIVVQLGGDTMKTMRAAARNTDGVNAAMVYGTDGAIVPLDLVVMKDNKGAQIVYEPAPVIRAAILQRYPKIAQALAPAFSSLTTTKLQALNAEIAIEDKQARDVARRYLDDLAGSRTGPRTSP</sequence>
<evidence type="ECO:0000259" key="2">
    <source>
        <dbReference type="Pfam" id="PF04069"/>
    </source>
</evidence>
<dbReference type="SUPFAM" id="SSF53850">
    <property type="entry name" value="Periplasmic binding protein-like II"/>
    <property type="match status" value="1"/>
</dbReference>
<dbReference type="RefSeq" id="WP_425286933.1">
    <property type="nucleotide sequence ID" value="NZ_FMVJ01000003.1"/>
</dbReference>
<protein>
    <submittedName>
        <fullName evidence="3">Osmoprotectant transport system substrate-binding protein</fullName>
    </submittedName>
</protein>
<dbReference type="STRING" id="549386.SAMN02927923_00848"/>
<evidence type="ECO:0000256" key="1">
    <source>
        <dbReference type="SAM" id="SignalP"/>
    </source>
</evidence>
<feature type="domain" description="ABC-type glycine betaine transport system substrate-binding" evidence="2">
    <location>
        <begin position="35"/>
        <end position="307"/>
    </location>
</feature>
<name>A0A1G5E1W1_9HYPH</name>
<feature type="signal peptide" evidence="1">
    <location>
        <begin position="1"/>
        <end position="29"/>
    </location>
</feature>
<dbReference type="AlphaFoldDB" id="A0A1G5E1W1"/>
<dbReference type="InterPro" id="IPR007210">
    <property type="entry name" value="ABC_Gly_betaine_transp_sub-bd"/>
</dbReference>
<organism evidence="3 4">
    <name type="scientific">Microvirga guangxiensis</name>
    <dbReference type="NCBI Taxonomy" id="549386"/>
    <lineage>
        <taxon>Bacteria</taxon>
        <taxon>Pseudomonadati</taxon>
        <taxon>Pseudomonadota</taxon>
        <taxon>Alphaproteobacteria</taxon>
        <taxon>Hyphomicrobiales</taxon>
        <taxon>Methylobacteriaceae</taxon>
        <taxon>Microvirga</taxon>
    </lineage>
</organism>
<evidence type="ECO:0000313" key="4">
    <source>
        <dbReference type="Proteomes" id="UP000199569"/>
    </source>
</evidence>
<dbReference type="Gene3D" id="3.40.190.10">
    <property type="entry name" value="Periplasmic binding protein-like II"/>
    <property type="match status" value="1"/>
</dbReference>
<reference evidence="3 4" key="1">
    <citation type="submission" date="2016-10" db="EMBL/GenBank/DDBJ databases">
        <authorList>
            <person name="de Groot N.N."/>
        </authorList>
    </citation>
    <scope>NUCLEOTIDE SEQUENCE [LARGE SCALE GENOMIC DNA]</scope>
    <source>
        <strain evidence="3 4">CGMCC 1.7666</strain>
    </source>
</reference>
<gene>
    <name evidence="3" type="ORF">SAMN02927923_00848</name>
</gene>
<proteinExistence type="predicted"/>
<dbReference type="GO" id="GO:0022857">
    <property type="term" value="F:transmembrane transporter activity"/>
    <property type="evidence" value="ECO:0007669"/>
    <property type="project" value="InterPro"/>
</dbReference>
<keyword evidence="4" id="KW-1185">Reference proteome</keyword>
<dbReference type="Gene3D" id="3.40.190.120">
    <property type="entry name" value="Osmoprotection protein (prox), domain 2"/>
    <property type="match status" value="1"/>
</dbReference>